<proteinExistence type="predicted"/>
<accession>A0ABS4H5V7</accession>
<gene>
    <name evidence="1" type="ORF">J2Z20_002540</name>
</gene>
<name>A0ABS4H5V7_9BACL</name>
<organism evidence="1 2">
    <name type="scientific">Paenibacillus sediminis</name>
    <dbReference type="NCBI Taxonomy" id="664909"/>
    <lineage>
        <taxon>Bacteria</taxon>
        <taxon>Bacillati</taxon>
        <taxon>Bacillota</taxon>
        <taxon>Bacilli</taxon>
        <taxon>Bacillales</taxon>
        <taxon>Paenibacillaceae</taxon>
        <taxon>Paenibacillus</taxon>
    </lineage>
</organism>
<keyword evidence="2" id="KW-1185">Reference proteome</keyword>
<dbReference type="EMBL" id="JAGGKP010000006">
    <property type="protein sequence ID" value="MBP1937627.1"/>
    <property type="molecule type" value="Genomic_DNA"/>
</dbReference>
<reference evidence="1 2" key="1">
    <citation type="submission" date="2021-03" db="EMBL/GenBank/DDBJ databases">
        <title>Genomic Encyclopedia of Type Strains, Phase IV (KMG-IV): sequencing the most valuable type-strain genomes for metagenomic binning, comparative biology and taxonomic classification.</title>
        <authorList>
            <person name="Goeker M."/>
        </authorList>
    </citation>
    <scope>NUCLEOTIDE SEQUENCE [LARGE SCALE GENOMIC DNA]</scope>
    <source>
        <strain evidence="1 2">DSM 23491</strain>
    </source>
</reference>
<evidence type="ECO:0000313" key="2">
    <source>
        <dbReference type="Proteomes" id="UP001519273"/>
    </source>
</evidence>
<evidence type="ECO:0000313" key="1">
    <source>
        <dbReference type="EMBL" id="MBP1937627.1"/>
    </source>
</evidence>
<dbReference type="RefSeq" id="WP_209850598.1">
    <property type="nucleotide sequence ID" value="NZ_CBCRVE010000007.1"/>
</dbReference>
<comment type="caution">
    <text evidence="1">The sequence shown here is derived from an EMBL/GenBank/DDBJ whole genome shotgun (WGS) entry which is preliminary data.</text>
</comment>
<dbReference type="Proteomes" id="UP001519273">
    <property type="component" value="Unassembled WGS sequence"/>
</dbReference>
<protein>
    <submittedName>
        <fullName evidence="1">Uncharacterized protein</fullName>
    </submittedName>
</protein>
<sequence length="141" mass="16831">MEKDDEKLLKEIDDDEFDDAFPKGIFAIPSPKCLPRYNVRAIAKYMKEKRIRGSLSDNELKQFRIEPKGYICRAVQSIEEATHWLPTFDDEMEECGITPYQLYRIFQDRYENEFLIMDDSNEFSLIYLWHNGRFVVVEKTT</sequence>